<dbReference type="Gene3D" id="3.80.10.10">
    <property type="entry name" value="Ribonuclease Inhibitor"/>
    <property type="match status" value="1"/>
</dbReference>
<dbReference type="EMBL" id="ML979132">
    <property type="protein sequence ID" value="KAF1920731.1"/>
    <property type="molecule type" value="Genomic_DNA"/>
</dbReference>
<sequence>MSGARTFFDLPLELREQVYKDVLASPHQGPDILRSCREILNEAHKFLYQRPISLGSQEALCDWSIRIPSDLLLNVSEIALHVQDVNLKPILDSQSSERSHLSPRLLTWELYEQEVHRIEQALKRLPKIKIITLRALPCRPSFLYREFVTQVLNVLSTSCPELVDLRLEANFHHQDLRFLPSLANLRAFSFDGFSLSSPAATAKILASLPHLSSLSVISERTFPIPNAESPSDYNSSRQSFTGDVARTLKHLASFSVTERIPAASSTMFFTRDLFISLRNHKTLASLTVNLSHGPGTEILQSLGEFLESTLIERLELDWPDLHAGIVEQYQILCASLKVLWIRARSQVYASSILSSVADSLDKKDMFSLAKVVLLRSKKEARDQIGDGKDGGTGSAKFEACDDKLSTHDGDNIEFCRARQRVREMNIHVAWCTHACQLEIR</sequence>
<accession>A0A6A5QY82</accession>
<dbReference type="AlphaFoldDB" id="A0A6A5QY82"/>
<dbReference type="Proteomes" id="UP000800096">
    <property type="component" value="Unassembled WGS sequence"/>
</dbReference>
<keyword evidence="2" id="KW-1185">Reference proteome</keyword>
<reference evidence="1" key="1">
    <citation type="journal article" date="2020" name="Stud. Mycol.">
        <title>101 Dothideomycetes genomes: a test case for predicting lifestyles and emergence of pathogens.</title>
        <authorList>
            <person name="Haridas S."/>
            <person name="Albert R."/>
            <person name="Binder M."/>
            <person name="Bloem J."/>
            <person name="Labutti K."/>
            <person name="Salamov A."/>
            <person name="Andreopoulos B."/>
            <person name="Baker S."/>
            <person name="Barry K."/>
            <person name="Bills G."/>
            <person name="Bluhm B."/>
            <person name="Cannon C."/>
            <person name="Castanera R."/>
            <person name="Culley D."/>
            <person name="Daum C."/>
            <person name="Ezra D."/>
            <person name="Gonzalez J."/>
            <person name="Henrissat B."/>
            <person name="Kuo A."/>
            <person name="Liang C."/>
            <person name="Lipzen A."/>
            <person name="Lutzoni F."/>
            <person name="Magnuson J."/>
            <person name="Mondo S."/>
            <person name="Nolan M."/>
            <person name="Ohm R."/>
            <person name="Pangilinan J."/>
            <person name="Park H.-J."/>
            <person name="Ramirez L."/>
            <person name="Alfaro M."/>
            <person name="Sun H."/>
            <person name="Tritt A."/>
            <person name="Yoshinaga Y."/>
            <person name="Zwiers L.-H."/>
            <person name="Turgeon B."/>
            <person name="Goodwin S."/>
            <person name="Spatafora J."/>
            <person name="Crous P."/>
            <person name="Grigoriev I."/>
        </authorList>
    </citation>
    <scope>NUCLEOTIDE SEQUENCE</scope>
    <source>
        <strain evidence="1">HMLAC05119</strain>
    </source>
</reference>
<protein>
    <recommendedName>
        <fullName evidence="3">F-box domain-containing protein</fullName>
    </recommendedName>
</protein>
<evidence type="ECO:0008006" key="3">
    <source>
        <dbReference type="Google" id="ProtNLM"/>
    </source>
</evidence>
<dbReference type="InterPro" id="IPR032675">
    <property type="entry name" value="LRR_dom_sf"/>
</dbReference>
<dbReference type="OrthoDB" id="4413570at2759"/>
<name>A0A6A5QY82_AMPQU</name>
<dbReference type="SUPFAM" id="SSF52047">
    <property type="entry name" value="RNI-like"/>
    <property type="match status" value="1"/>
</dbReference>
<evidence type="ECO:0000313" key="1">
    <source>
        <dbReference type="EMBL" id="KAF1920731.1"/>
    </source>
</evidence>
<proteinExistence type="predicted"/>
<evidence type="ECO:0000313" key="2">
    <source>
        <dbReference type="Proteomes" id="UP000800096"/>
    </source>
</evidence>
<organism evidence="1 2">
    <name type="scientific">Ampelomyces quisqualis</name>
    <name type="common">Powdery mildew agent</name>
    <dbReference type="NCBI Taxonomy" id="50730"/>
    <lineage>
        <taxon>Eukaryota</taxon>
        <taxon>Fungi</taxon>
        <taxon>Dikarya</taxon>
        <taxon>Ascomycota</taxon>
        <taxon>Pezizomycotina</taxon>
        <taxon>Dothideomycetes</taxon>
        <taxon>Pleosporomycetidae</taxon>
        <taxon>Pleosporales</taxon>
        <taxon>Pleosporineae</taxon>
        <taxon>Phaeosphaeriaceae</taxon>
        <taxon>Ampelomyces</taxon>
    </lineage>
</organism>
<gene>
    <name evidence="1" type="ORF">BDU57DRAFT_23391</name>
</gene>